<protein>
    <submittedName>
        <fullName evidence="2">DUF5100 domain-containing protein</fullName>
    </submittedName>
</protein>
<accession>A0A9Q9C4J7</accession>
<dbReference type="EMBL" id="CP119068">
    <property type="protein sequence ID" value="WEL38989.1"/>
    <property type="molecule type" value="Genomic_DNA"/>
</dbReference>
<name>A0A9Q9C4J7_ENCHE</name>
<organism evidence="1 3">
    <name type="scientific">Encephalitozoon hellem</name>
    <name type="common">Microsporidian parasite</name>
    <dbReference type="NCBI Taxonomy" id="27973"/>
    <lineage>
        <taxon>Eukaryota</taxon>
        <taxon>Fungi</taxon>
        <taxon>Fungi incertae sedis</taxon>
        <taxon>Microsporidia</taxon>
        <taxon>Unikaryonidae</taxon>
        <taxon>Encephalitozoon</taxon>
    </lineage>
</organism>
<dbReference type="InterPro" id="IPR031495">
    <property type="entry name" value="DUF5100"/>
</dbReference>
<reference evidence="2 4" key="2">
    <citation type="submission" date="2023-02" db="EMBL/GenBank/DDBJ databases">
        <title>Encephalitozoon hellem ATCC 50451 complete genome.</title>
        <authorList>
            <person name="Mascarenhas dos Santos A.C."/>
            <person name="Julian A.T."/>
            <person name="Pombert J.-F."/>
        </authorList>
    </citation>
    <scope>NUCLEOTIDE SEQUENCE [LARGE SCALE GENOMIC DNA]</scope>
    <source>
        <strain evidence="2 4">ATCC 50451</strain>
    </source>
</reference>
<evidence type="ECO:0000313" key="2">
    <source>
        <dbReference type="EMBL" id="WEL38989.1"/>
    </source>
</evidence>
<evidence type="ECO:0000313" key="1">
    <source>
        <dbReference type="EMBL" id="UTX43515.1"/>
    </source>
</evidence>
<reference evidence="1" key="1">
    <citation type="submission" date="2022-10" db="EMBL/GenBank/DDBJ databases">
        <title>Encephalitozoon hellem ATCC 50604 Complete Genome.</title>
        <authorList>
            <person name="Mascarenhas dos Santos A.C."/>
            <person name="Julian A.T."/>
            <person name="Pombert J.-F."/>
        </authorList>
    </citation>
    <scope>NUCLEOTIDE SEQUENCE</scope>
    <source>
        <strain evidence="1">ATCC 50604</strain>
    </source>
</reference>
<dbReference type="AlphaFoldDB" id="A0A9Q9C4J7"/>
<dbReference type="Pfam" id="PF17029">
    <property type="entry name" value="DUF5100"/>
    <property type="match status" value="1"/>
</dbReference>
<proteinExistence type="predicted"/>
<dbReference type="EMBL" id="CP075153">
    <property type="protein sequence ID" value="UTX43515.1"/>
    <property type="molecule type" value="Genomic_DNA"/>
</dbReference>
<gene>
    <name evidence="1" type="ORF">GPU96_07g12740</name>
    <name evidence="2" type="ORF">PFJ87_07g00660</name>
</gene>
<dbReference type="Proteomes" id="UP001217963">
    <property type="component" value="Chromosome VII"/>
</dbReference>
<dbReference type="OrthoDB" id="2189011at2759"/>
<evidence type="ECO:0000313" key="4">
    <source>
        <dbReference type="Proteomes" id="UP001217963"/>
    </source>
</evidence>
<dbReference type="Proteomes" id="UP001059546">
    <property type="component" value="Chromosome VII"/>
</dbReference>
<evidence type="ECO:0000313" key="3">
    <source>
        <dbReference type="Proteomes" id="UP001059546"/>
    </source>
</evidence>
<keyword evidence="4" id="KW-1185">Reference proteome</keyword>
<sequence>MNIKSKYNKVMKALTIRQGDLWLVPRLITPLENSFQTEAINDEEVCIVPKEANFQLPNVFLSTGQNPEHQKLTGAVRGSEDWNDIIEEAIEALEEIDLSINTHRIMTRKCPIDQDVLNRLVFERYRQT</sequence>